<dbReference type="InterPro" id="IPR036388">
    <property type="entry name" value="WH-like_DNA-bd_sf"/>
</dbReference>
<sequence>MRPDAPGLPADFSDDESAPPARSPALGLALLDPDRSAFDRLASGLVAGVDASDALAVLLAELLVLAAERLRRLALAEPRDGLPELGWCRAQALAERNARAALRELQRHQDRAAGPPPPAPSPGPKPRAKAGPTPEPGPEPVEAPPAPVPESTPEEVAEASAHWRRHIALVRGISEEWPILLRTRREVEAVAAWFGDGKTDDELMRWYPDLSRADLAACRACDAEGLCGPFDPADGPYPPGLPVLDDLPDGPGP</sequence>
<feature type="compositionally biased region" description="Pro residues" evidence="1">
    <location>
        <begin position="133"/>
        <end position="150"/>
    </location>
</feature>
<dbReference type="EMBL" id="CP036426">
    <property type="protein sequence ID" value="QDV36632.1"/>
    <property type="molecule type" value="Genomic_DNA"/>
</dbReference>
<evidence type="ECO:0000256" key="1">
    <source>
        <dbReference type="SAM" id="MobiDB-lite"/>
    </source>
</evidence>
<dbReference type="InterPro" id="IPR009057">
    <property type="entry name" value="Homeodomain-like_sf"/>
</dbReference>
<feature type="region of interest" description="Disordered" evidence="1">
    <location>
        <begin position="108"/>
        <end position="159"/>
    </location>
</feature>
<dbReference type="InterPro" id="IPR007367">
    <property type="entry name" value="DUF433"/>
</dbReference>
<protein>
    <submittedName>
        <fullName evidence="2">Uncharacterized protein</fullName>
    </submittedName>
</protein>
<organism evidence="2 3">
    <name type="scientific">Tautonia plasticadhaerens</name>
    <dbReference type="NCBI Taxonomy" id="2527974"/>
    <lineage>
        <taxon>Bacteria</taxon>
        <taxon>Pseudomonadati</taxon>
        <taxon>Planctomycetota</taxon>
        <taxon>Planctomycetia</taxon>
        <taxon>Isosphaerales</taxon>
        <taxon>Isosphaeraceae</taxon>
        <taxon>Tautonia</taxon>
    </lineage>
</organism>
<feature type="region of interest" description="Disordered" evidence="1">
    <location>
        <begin position="231"/>
        <end position="253"/>
    </location>
</feature>
<proteinExistence type="predicted"/>
<name>A0A518H734_9BACT</name>
<gene>
    <name evidence="2" type="ORF">ElP_45600</name>
</gene>
<evidence type="ECO:0000313" key="3">
    <source>
        <dbReference type="Proteomes" id="UP000317835"/>
    </source>
</evidence>
<feature type="region of interest" description="Disordered" evidence="1">
    <location>
        <begin position="1"/>
        <end position="26"/>
    </location>
</feature>
<dbReference type="AlphaFoldDB" id="A0A518H734"/>
<dbReference type="Proteomes" id="UP000317835">
    <property type="component" value="Chromosome"/>
</dbReference>
<dbReference type="Pfam" id="PF04255">
    <property type="entry name" value="DUF433"/>
    <property type="match status" value="1"/>
</dbReference>
<dbReference type="OrthoDB" id="9809515at2"/>
<dbReference type="KEGG" id="tpla:ElP_45600"/>
<dbReference type="SUPFAM" id="SSF46689">
    <property type="entry name" value="Homeodomain-like"/>
    <property type="match status" value="1"/>
</dbReference>
<dbReference type="RefSeq" id="WP_145273202.1">
    <property type="nucleotide sequence ID" value="NZ_CP036426.1"/>
</dbReference>
<reference evidence="2 3" key="1">
    <citation type="submission" date="2019-02" db="EMBL/GenBank/DDBJ databases">
        <title>Deep-cultivation of Planctomycetes and their phenomic and genomic characterization uncovers novel biology.</title>
        <authorList>
            <person name="Wiegand S."/>
            <person name="Jogler M."/>
            <person name="Boedeker C."/>
            <person name="Pinto D."/>
            <person name="Vollmers J."/>
            <person name="Rivas-Marin E."/>
            <person name="Kohn T."/>
            <person name="Peeters S.H."/>
            <person name="Heuer A."/>
            <person name="Rast P."/>
            <person name="Oberbeckmann S."/>
            <person name="Bunk B."/>
            <person name="Jeske O."/>
            <person name="Meyerdierks A."/>
            <person name="Storesund J.E."/>
            <person name="Kallscheuer N."/>
            <person name="Luecker S."/>
            <person name="Lage O.M."/>
            <person name="Pohl T."/>
            <person name="Merkel B.J."/>
            <person name="Hornburger P."/>
            <person name="Mueller R.-W."/>
            <person name="Bruemmer F."/>
            <person name="Labrenz M."/>
            <person name="Spormann A.M."/>
            <person name="Op den Camp H."/>
            <person name="Overmann J."/>
            <person name="Amann R."/>
            <person name="Jetten M.S.M."/>
            <person name="Mascher T."/>
            <person name="Medema M.H."/>
            <person name="Devos D.P."/>
            <person name="Kaster A.-K."/>
            <person name="Ovreas L."/>
            <person name="Rohde M."/>
            <person name="Galperin M.Y."/>
            <person name="Jogler C."/>
        </authorList>
    </citation>
    <scope>NUCLEOTIDE SEQUENCE [LARGE SCALE GENOMIC DNA]</scope>
    <source>
        <strain evidence="2 3">ElP</strain>
    </source>
</reference>
<accession>A0A518H734</accession>
<dbReference type="Gene3D" id="1.10.10.10">
    <property type="entry name" value="Winged helix-like DNA-binding domain superfamily/Winged helix DNA-binding domain"/>
    <property type="match status" value="1"/>
</dbReference>
<keyword evidence="3" id="KW-1185">Reference proteome</keyword>
<feature type="compositionally biased region" description="Pro residues" evidence="1">
    <location>
        <begin position="114"/>
        <end position="125"/>
    </location>
</feature>
<evidence type="ECO:0000313" key="2">
    <source>
        <dbReference type="EMBL" id="QDV36632.1"/>
    </source>
</evidence>